<dbReference type="InParanoid" id="A0A409XPB9"/>
<accession>A0A409XPB9</accession>
<feature type="region of interest" description="Disordered" evidence="1">
    <location>
        <begin position="1"/>
        <end position="59"/>
    </location>
</feature>
<dbReference type="Proteomes" id="UP000283269">
    <property type="component" value="Unassembled WGS sequence"/>
</dbReference>
<proteinExistence type="predicted"/>
<sequence length="59" mass="6331">MSTTPASAFLSTSNSNAYLPRPRSSAMATDPATRPPAPPKIVPMHTDEDEEKMEASKGR</sequence>
<organism evidence="2 3">
    <name type="scientific">Psilocybe cyanescens</name>
    <dbReference type="NCBI Taxonomy" id="93625"/>
    <lineage>
        <taxon>Eukaryota</taxon>
        <taxon>Fungi</taxon>
        <taxon>Dikarya</taxon>
        <taxon>Basidiomycota</taxon>
        <taxon>Agaricomycotina</taxon>
        <taxon>Agaricomycetes</taxon>
        <taxon>Agaricomycetidae</taxon>
        <taxon>Agaricales</taxon>
        <taxon>Agaricineae</taxon>
        <taxon>Strophariaceae</taxon>
        <taxon>Psilocybe</taxon>
    </lineage>
</organism>
<dbReference type="EMBL" id="NHYD01000999">
    <property type="protein sequence ID" value="PPQ92653.1"/>
    <property type="molecule type" value="Genomic_DNA"/>
</dbReference>
<name>A0A409XPB9_PSICY</name>
<evidence type="ECO:0000313" key="3">
    <source>
        <dbReference type="Proteomes" id="UP000283269"/>
    </source>
</evidence>
<keyword evidence="3" id="KW-1185">Reference proteome</keyword>
<reference evidence="2 3" key="1">
    <citation type="journal article" date="2018" name="Evol. Lett.">
        <title>Horizontal gene cluster transfer increased hallucinogenic mushroom diversity.</title>
        <authorList>
            <person name="Reynolds H.T."/>
            <person name="Vijayakumar V."/>
            <person name="Gluck-Thaler E."/>
            <person name="Korotkin H.B."/>
            <person name="Matheny P.B."/>
            <person name="Slot J.C."/>
        </authorList>
    </citation>
    <scope>NUCLEOTIDE SEQUENCE [LARGE SCALE GENOMIC DNA]</scope>
    <source>
        <strain evidence="2 3">2631</strain>
    </source>
</reference>
<dbReference type="AlphaFoldDB" id="A0A409XPB9"/>
<feature type="compositionally biased region" description="Polar residues" evidence="1">
    <location>
        <begin position="1"/>
        <end position="17"/>
    </location>
</feature>
<comment type="caution">
    <text evidence="2">The sequence shown here is derived from an EMBL/GenBank/DDBJ whole genome shotgun (WGS) entry which is preliminary data.</text>
</comment>
<evidence type="ECO:0000313" key="2">
    <source>
        <dbReference type="EMBL" id="PPQ92653.1"/>
    </source>
</evidence>
<gene>
    <name evidence="2" type="ORF">CVT25_014370</name>
</gene>
<protein>
    <submittedName>
        <fullName evidence="2">Uncharacterized protein</fullName>
    </submittedName>
</protein>
<evidence type="ECO:0000256" key="1">
    <source>
        <dbReference type="SAM" id="MobiDB-lite"/>
    </source>
</evidence>